<protein>
    <recommendedName>
        <fullName evidence="7">RING-type domain-containing protein</fullName>
    </recommendedName>
</protein>
<dbReference type="AlphaFoldDB" id="A0A1Y2EQ50"/>
<keyword evidence="1" id="KW-0479">Metal-binding</keyword>
<dbReference type="GO" id="GO:0008270">
    <property type="term" value="F:zinc ion binding"/>
    <property type="evidence" value="ECO:0007669"/>
    <property type="project" value="UniProtKB-KW"/>
</dbReference>
<keyword evidence="6" id="KW-1133">Transmembrane helix</keyword>
<evidence type="ECO:0000256" key="6">
    <source>
        <dbReference type="SAM" id="Phobius"/>
    </source>
</evidence>
<dbReference type="InterPro" id="IPR013083">
    <property type="entry name" value="Znf_RING/FYVE/PHD"/>
</dbReference>
<keyword evidence="9" id="KW-1185">Reference proteome</keyword>
<proteinExistence type="predicted"/>
<feature type="compositionally biased region" description="Low complexity" evidence="5">
    <location>
        <begin position="79"/>
        <end position="96"/>
    </location>
</feature>
<feature type="transmembrane region" description="Helical" evidence="6">
    <location>
        <begin position="284"/>
        <end position="308"/>
    </location>
</feature>
<dbReference type="Gene3D" id="3.30.40.10">
    <property type="entry name" value="Zinc/RING finger domain, C3HC4 (zinc finger)"/>
    <property type="match status" value="1"/>
</dbReference>
<dbReference type="SMART" id="SM00184">
    <property type="entry name" value="RING"/>
    <property type="match status" value="1"/>
</dbReference>
<feature type="region of interest" description="Disordered" evidence="5">
    <location>
        <begin position="79"/>
        <end position="113"/>
    </location>
</feature>
<dbReference type="InterPro" id="IPR001841">
    <property type="entry name" value="Znf_RING"/>
</dbReference>
<dbReference type="GO" id="GO:0006511">
    <property type="term" value="P:ubiquitin-dependent protein catabolic process"/>
    <property type="evidence" value="ECO:0007669"/>
    <property type="project" value="TreeGrafter"/>
</dbReference>
<organism evidence="8 9">
    <name type="scientific">Neocallimastix californiae</name>
    <dbReference type="NCBI Taxonomy" id="1754190"/>
    <lineage>
        <taxon>Eukaryota</taxon>
        <taxon>Fungi</taxon>
        <taxon>Fungi incertae sedis</taxon>
        <taxon>Chytridiomycota</taxon>
        <taxon>Chytridiomycota incertae sedis</taxon>
        <taxon>Neocallimastigomycetes</taxon>
        <taxon>Neocallimastigales</taxon>
        <taxon>Neocallimastigaceae</taxon>
        <taxon>Neocallimastix</taxon>
    </lineage>
</organism>
<evidence type="ECO:0000256" key="5">
    <source>
        <dbReference type="SAM" id="MobiDB-lite"/>
    </source>
</evidence>
<dbReference type="EMBL" id="MCOG01000032">
    <property type="protein sequence ID" value="ORY73721.1"/>
    <property type="molecule type" value="Genomic_DNA"/>
</dbReference>
<dbReference type="InterPro" id="IPR051834">
    <property type="entry name" value="RING_finger_E3_ligase"/>
</dbReference>
<dbReference type="PANTHER" id="PTHR45931:SF3">
    <property type="entry name" value="RING ZINC FINGER-CONTAINING PROTEIN"/>
    <property type="match status" value="1"/>
</dbReference>
<evidence type="ECO:0000259" key="7">
    <source>
        <dbReference type="PROSITE" id="PS50089"/>
    </source>
</evidence>
<feature type="transmembrane region" description="Helical" evidence="6">
    <location>
        <begin position="328"/>
        <end position="359"/>
    </location>
</feature>
<dbReference type="PROSITE" id="PS50089">
    <property type="entry name" value="ZF_RING_2"/>
    <property type="match status" value="1"/>
</dbReference>
<dbReference type="Pfam" id="PF13639">
    <property type="entry name" value="zf-RING_2"/>
    <property type="match status" value="1"/>
</dbReference>
<gene>
    <name evidence="8" type="ORF">LY90DRAFT_666483</name>
</gene>
<dbReference type="Proteomes" id="UP000193920">
    <property type="component" value="Unassembled WGS sequence"/>
</dbReference>
<dbReference type="GO" id="GO:0005634">
    <property type="term" value="C:nucleus"/>
    <property type="evidence" value="ECO:0007669"/>
    <property type="project" value="TreeGrafter"/>
</dbReference>
<sequence length="429" mass="49159">MDENILEINNENNHQVINLDSAITENNIYIHGVENNIEKITPIINGNCQDIKSDNNSDHDENSIIKDHYMNINRYNSCSSNSSDNSNISSQSKDSNCNSYNSKTPINPKSKNESECDIIHGNFCSSDTIIDKGSTSNSLSNNNDKNKSQNDSIMFINEAFGLNEDLNLSLTLPNDNMTMTSNGSNNFNDIIREELEPTSIAWYSWKIWCLIKILLSLFIIMFGVRALIIDRNRTCSRNFIYISYIYNVIALIQIALNIALILYLPNKIYQINYAMHKRLCISKVLWGIQGFVDIFQLALIPIGIKILKGSSNTCFDKSNTYNSSTYNYIYNITLFSSCLYIIFVTLVLIVPCWTLFILLPKYEGVSMNKFRKINTIEVTKDLIEQDPFCVICMEQFILKSKIKQLPCKHVYHKKCISIWFAEHNKCPTC</sequence>
<accession>A0A1Y2EQ50</accession>
<evidence type="ECO:0000256" key="4">
    <source>
        <dbReference type="PROSITE-ProRule" id="PRU00175"/>
    </source>
</evidence>
<dbReference type="STRING" id="1754190.A0A1Y2EQ50"/>
<evidence type="ECO:0000256" key="2">
    <source>
        <dbReference type="ARBA" id="ARBA00022771"/>
    </source>
</evidence>
<comment type="caution">
    <text evidence="8">The sequence shown here is derived from an EMBL/GenBank/DDBJ whole genome shotgun (WGS) entry which is preliminary data.</text>
</comment>
<feature type="compositionally biased region" description="Polar residues" evidence="5">
    <location>
        <begin position="97"/>
        <end position="109"/>
    </location>
</feature>
<feature type="transmembrane region" description="Helical" evidence="6">
    <location>
        <begin position="241"/>
        <end position="264"/>
    </location>
</feature>
<keyword evidence="3" id="KW-0862">Zinc</keyword>
<dbReference type="PANTHER" id="PTHR45931">
    <property type="entry name" value="SI:CH211-59O9.10"/>
    <property type="match status" value="1"/>
</dbReference>
<feature type="transmembrane region" description="Helical" evidence="6">
    <location>
        <begin position="207"/>
        <end position="229"/>
    </location>
</feature>
<reference evidence="8 9" key="1">
    <citation type="submission" date="2016-08" db="EMBL/GenBank/DDBJ databases">
        <title>A Parts List for Fungal Cellulosomes Revealed by Comparative Genomics.</title>
        <authorList>
            <consortium name="DOE Joint Genome Institute"/>
            <person name="Haitjema C.H."/>
            <person name="Gilmore S.P."/>
            <person name="Henske J.K."/>
            <person name="Solomon K.V."/>
            <person name="De Groot R."/>
            <person name="Kuo A."/>
            <person name="Mondo S.J."/>
            <person name="Salamov A.A."/>
            <person name="Labutti K."/>
            <person name="Zhao Z."/>
            <person name="Chiniquy J."/>
            <person name="Barry K."/>
            <person name="Brewer H.M."/>
            <person name="Purvine S.O."/>
            <person name="Wright A.T."/>
            <person name="Boxma B."/>
            <person name="Van Alen T."/>
            <person name="Hackstein J.H."/>
            <person name="Baker S.E."/>
            <person name="Grigoriev I.V."/>
            <person name="O'Malley M.A."/>
        </authorList>
    </citation>
    <scope>NUCLEOTIDE SEQUENCE [LARGE SCALE GENOMIC DNA]</scope>
    <source>
        <strain evidence="8 9">G1</strain>
    </source>
</reference>
<keyword evidence="6" id="KW-0812">Transmembrane</keyword>
<evidence type="ECO:0000313" key="9">
    <source>
        <dbReference type="Proteomes" id="UP000193920"/>
    </source>
</evidence>
<evidence type="ECO:0000256" key="3">
    <source>
        <dbReference type="ARBA" id="ARBA00022833"/>
    </source>
</evidence>
<keyword evidence="2 4" id="KW-0863">Zinc-finger</keyword>
<keyword evidence="6" id="KW-0472">Membrane</keyword>
<feature type="non-terminal residue" evidence="8">
    <location>
        <position position="429"/>
    </location>
</feature>
<feature type="domain" description="RING-type" evidence="7">
    <location>
        <begin position="389"/>
        <end position="429"/>
    </location>
</feature>
<dbReference type="OrthoDB" id="8062037at2759"/>
<name>A0A1Y2EQ50_9FUNG</name>
<dbReference type="SUPFAM" id="SSF57850">
    <property type="entry name" value="RING/U-box"/>
    <property type="match status" value="1"/>
</dbReference>
<dbReference type="GO" id="GO:0061630">
    <property type="term" value="F:ubiquitin protein ligase activity"/>
    <property type="evidence" value="ECO:0007669"/>
    <property type="project" value="TreeGrafter"/>
</dbReference>
<evidence type="ECO:0000313" key="8">
    <source>
        <dbReference type="EMBL" id="ORY73721.1"/>
    </source>
</evidence>
<evidence type="ECO:0000256" key="1">
    <source>
        <dbReference type="ARBA" id="ARBA00022723"/>
    </source>
</evidence>